<feature type="domain" description="SpaA-like prealbumin fold" evidence="4">
    <location>
        <begin position="636"/>
        <end position="743"/>
    </location>
</feature>
<feature type="domain" description="Gram-positive pilin subunit D1 N-terminal" evidence="3">
    <location>
        <begin position="101"/>
        <end position="276"/>
    </location>
</feature>
<feature type="domain" description="SpaA-like prealbumin fold" evidence="4">
    <location>
        <begin position="297"/>
        <end position="359"/>
    </location>
</feature>
<evidence type="ECO:0000259" key="3">
    <source>
        <dbReference type="Pfam" id="PF16555"/>
    </source>
</evidence>
<dbReference type="InterPro" id="IPR013783">
    <property type="entry name" value="Ig-like_fold"/>
</dbReference>
<evidence type="ECO:0000256" key="1">
    <source>
        <dbReference type="SAM" id="Phobius"/>
    </source>
</evidence>
<dbReference type="Pfam" id="PF16555">
    <property type="entry name" value="GramPos_pilinD1"/>
    <property type="match status" value="1"/>
</dbReference>
<evidence type="ECO:0000313" key="6">
    <source>
        <dbReference type="Proteomes" id="UP000297454"/>
    </source>
</evidence>
<dbReference type="AlphaFoldDB" id="A0A4R9C2W4"/>
<evidence type="ECO:0000259" key="4">
    <source>
        <dbReference type="Pfam" id="PF17802"/>
    </source>
</evidence>
<dbReference type="Pfam" id="PF17802">
    <property type="entry name" value="SpaA"/>
    <property type="match status" value="2"/>
</dbReference>
<keyword evidence="1" id="KW-0472">Membrane</keyword>
<keyword evidence="1" id="KW-1133">Transmembrane helix</keyword>
<protein>
    <recommendedName>
        <fullName evidence="7">Prealbumin-like fold domain-containing protein</fullName>
    </recommendedName>
</protein>
<evidence type="ECO:0008006" key="7">
    <source>
        <dbReference type="Google" id="ProtNLM"/>
    </source>
</evidence>
<proteinExistence type="predicted"/>
<dbReference type="InterPro" id="IPR032364">
    <property type="entry name" value="GramPos_pilinD1_N"/>
</dbReference>
<organism evidence="5 6">
    <name type="scientific">Helcococcus ovis</name>
    <dbReference type="NCBI Taxonomy" id="72026"/>
    <lineage>
        <taxon>Bacteria</taxon>
        <taxon>Bacillati</taxon>
        <taxon>Bacillota</taxon>
        <taxon>Tissierellia</taxon>
        <taxon>Tissierellales</taxon>
        <taxon>Peptoniphilaceae</taxon>
        <taxon>Helcococcus</taxon>
    </lineage>
</organism>
<gene>
    <name evidence="5" type="ORF">EQF91_04540</name>
</gene>
<dbReference type="Gene3D" id="2.60.40.740">
    <property type="match status" value="1"/>
</dbReference>
<name>A0A4R9C2W4_9FIRM</name>
<keyword evidence="2" id="KW-0732">Signal</keyword>
<keyword evidence="6" id="KW-1185">Reference proteome</keyword>
<dbReference type="Proteomes" id="UP000297454">
    <property type="component" value="Unassembled WGS sequence"/>
</dbReference>
<feature type="transmembrane region" description="Helical" evidence="1">
    <location>
        <begin position="770"/>
        <end position="788"/>
    </location>
</feature>
<accession>A0A4R9C2W4</accession>
<keyword evidence="1" id="KW-0812">Transmembrane</keyword>
<dbReference type="EMBL" id="SCFR01000013">
    <property type="protein sequence ID" value="TFF66072.1"/>
    <property type="molecule type" value="Genomic_DNA"/>
</dbReference>
<evidence type="ECO:0000313" key="5">
    <source>
        <dbReference type="EMBL" id="TFF66072.1"/>
    </source>
</evidence>
<dbReference type="InterPro" id="IPR041033">
    <property type="entry name" value="SpaA_PFL_dom_1"/>
</dbReference>
<sequence length="798" mass="91078">MKIKKLAKRFLSFVLASSIFLSSGLTDTILAAGADIPKTNDIVIQKLEYKYSKLIRDDVLENKNSVGHAEVHSEIINNKDTNSLDTVATTRDKKLGELNNLTDEAIQNTGDVLDLTNLQTSYDVKKYSRKLYGDVEFAIFELDRQDQTLKELIPSQSYKLNMTDQEKKAFSQSQMKSAQTVGNKIEQAYKNGNILPYGAKLIKKQLVDETGKAVFNKIPTYETVKGVKEGRLYMIIETKAPKTVVSKAKPMFLYLPVTNNDHISYKTTINLYPKNEVKEGVFGFQKYKDDGDGNLNTNNGALKGAKFKIYKGTPEQFKKAKALKNSNGEDIVVTTNEKGQLDITGIVRGQYFLVEIESENLVDGMMIDATKYQKREGFKYLAGYNSLLNKYNILAFHMDQDGVIRTGSKFNDGKELSNINLLEYTNHFVPGFKKNIKSERKLEEGWDYFENIPFELEFEVPDNIHEYSKFEAKDQLEKAGNIDMISDNFTPTIEAEYVKGKDGKIAFDVVTDKEIKLVRDKDYFVKEVRENNKFEISFVNPLKANMSAKDVTRENNRFSKNVLNAQKIYVRYHAQLKANATPDVLYNNKAEFTYNNAPEKGLTKDRYNHDGKKFQTFGYKFIKKDNGLFNKGLLKNTLEGAEFIIRNEEGLYFNGYKHNENATGGIEPVWVKYESDEIAYKELKNSKNHKDAIMISNSEGKFEVRGLKAGNYIAVEMKSPTGYRLSINPETKFTIKEKSFTQTTQRPLTITNEKSPEMPLTGSEELAIRYIKITLIFIVSLVVVLFVAKKRQKERNTR</sequence>
<feature type="chain" id="PRO_5020836079" description="Prealbumin-like fold domain-containing protein" evidence="2">
    <location>
        <begin position="32"/>
        <end position="798"/>
    </location>
</feature>
<evidence type="ECO:0000256" key="2">
    <source>
        <dbReference type="SAM" id="SignalP"/>
    </source>
</evidence>
<comment type="caution">
    <text evidence="5">The sequence shown here is derived from an EMBL/GenBank/DDBJ whole genome shotgun (WGS) entry which is preliminary data.</text>
</comment>
<dbReference type="Gene3D" id="2.60.40.10">
    <property type="entry name" value="Immunoglobulins"/>
    <property type="match status" value="3"/>
</dbReference>
<dbReference type="RefSeq" id="WP_134768839.1">
    <property type="nucleotide sequence ID" value="NZ_SCFR01000013.1"/>
</dbReference>
<feature type="signal peptide" evidence="2">
    <location>
        <begin position="1"/>
        <end position="31"/>
    </location>
</feature>
<reference evidence="5 6" key="1">
    <citation type="submission" date="2019-01" db="EMBL/GenBank/DDBJ databases">
        <title>Draft Genome Sequences of Helcococcus ovis Strains Isolated from the Uterus and Vagina of Dairy Cows with Metritis.</title>
        <authorList>
            <person name="Cunha F."/>
            <person name="Jeon S.J."/>
            <person name="Kutzer P."/>
            <person name="Galvao K.N."/>
        </authorList>
    </citation>
    <scope>NUCLEOTIDE SEQUENCE [LARGE SCALE GENOMIC DNA]</scope>
    <source>
        <strain evidence="5 6">KG-37</strain>
    </source>
</reference>